<dbReference type="InterPro" id="IPR000064">
    <property type="entry name" value="NLP_P60_dom"/>
</dbReference>
<evidence type="ECO:0000313" key="8">
    <source>
        <dbReference type="Proteomes" id="UP001500618"/>
    </source>
</evidence>
<evidence type="ECO:0000256" key="5">
    <source>
        <dbReference type="SAM" id="SignalP"/>
    </source>
</evidence>
<evidence type="ECO:0000259" key="6">
    <source>
        <dbReference type="PROSITE" id="PS51935"/>
    </source>
</evidence>
<keyword evidence="4" id="KW-0788">Thiol protease</keyword>
<keyword evidence="5" id="KW-0732">Signal</keyword>
<dbReference type="EMBL" id="BAAANY010000030">
    <property type="protein sequence ID" value="GAA1705437.1"/>
    <property type="molecule type" value="Genomic_DNA"/>
</dbReference>
<feature type="signal peptide" evidence="5">
    <location>
        <begin position="1"/>
        <end position="25"/>
    </location>
</feature>
<dbReference type="InterPro" id="IPR051202">
    <property type="entry name" value="Peptidase_C40"/>
</dbReference>
<dbReference type="Gene3D" id="3.90.1720.10">
    <property type="entry name" value="endopeptidase domain like (from Nostoc punctiforme)"/>
    <property type="match status" value="1"/>
</dbReference>
<evidence type="ECO:0000256" key="1">
    <source>
        <dbReference type="ARBA" id="ARBA00007074"/>
    </source>
</evidence>
<keyword evidence="3" id="KW-0378">Hydrolase</keyword>
<feature type="chain" id="PRO_5045350752" evidence="5">
    <location>
        <begin position="26"/>
        <end position="278"/>
    </location>
</feature>
<dbReference type="SUPFAM" id="SSF54001">
    <property type="entry name" value="Cysteine proteinases"/>
    <property type="match status" value="1"/>
</dbReference>
<feature type="domain" description="NlpC/P60" evidence="6">
    <location>
        <begin position="133"/>
        <end position="278"/>
    </location>
</feature>
<name>A0ABN2IHY2_9ACTN</name>
<dbReference type="InterPro" id="IPR036366">
    <property type="entry name" value="PGBDSf"/>
</dbReference>
<keyword evidence="8" id="KW-1185">Reference proteome</keyword>
<comment type="caution">
    <text evidence="7">The sequence shown here is derived from an EMBL/GenBank/DDBJ whole genome shotgun (WGS) entry which is preliminary data.</text>
</comment>
<evidence type="ECO:0000256" key="3">
    <source>
        <dbReference type="ARBA" id="ARBA00022801"/>
    </source>
</evidence>
<accession>A0ABN2IHY2</accession>
<dbReference type="Pfam" id="PF00877">
    <property type="entry name" value="NLPC_P60"/>
    <property type="match status" value="1"/>
</dbReference>
<reference evidence="7 8" key="1">
    <citation type="journal article" date="2019" name="Int. J. Syst. Evol. Microbiol.">
        <title>The Global Catalogue of Microorganisms (GCM) 10K type strain sequencing project: providing services to taxonomists for standard genome sequencing and annotation.</title>
        <authorList>
            <consortium name="The Broad Institute Genomics Platform"/>
            <consortium name="The Broad Institute Genome Sequencing Center for Infectious Disease"/>
            <person name="Wu L."/>
            <person name="Ma J."/>
        </authorList>
    </citation>
    <scope>NUCLEOTIDE SEQUENCE [LARGE SCALE GENOMIC DNA]</scope>
    <source>
        <strain evidence="7 8">JCM 14718</strain>
    </source>
</reference>
<proteinExistence type="inferred from homology"/>
<gene>
    <name evidence="7" type="ORF">GCM10009765_63380</name>
</gene>
<dbReference type="PANTHER" id="PTHR47053">
    <property type="entry name" value="MUREIN DD-ENDOPEPTIDASE MEPH-RELATED"/>
    <property type="match status" value="1"/>
</dbReference>
<dbReference type="Gene3D" id="1.10.101.10">
    <property type="entry name" value="PGBD-like superfamily/PGBD"/>
    <property type="match status" value="1"/>
</dbReference>
<dbReference type="SUPFAM" id="SSF47090">
    <property type="entry name" value="PGBD-like"/>
    <property type="match status" value="1"/>
</dbReference>
<dbReference type="PROSITE" id="PS51935">
    <property type="entry name" value="NLPC_P60"/>
    <property type="match status" value="1"/>
</dbReference>
<organism evidence="7 8">
    <name type="scientific">Fodinicola feengrottensis</name>
    <dbReference type="NCBI Taxonomy" id="435914"/>
    <lineage>
        <taxon>Bacteria</taxon>
        <taxon>Bacillati</taxon>
        <taxon>Actinomycetota</taxon>
        <taxon>Actinomycetes</taxon>
        <taxon>Mycobacteriales</taxon>
        <taxon>Fodinicola</taxon>
    </lineage>
</organism>
<dbReference type="Proteomes" id="UP001500618">
    <property type="component" value="Unassembled WGS sequence"/>
</dbReference>
<evidence type="ECO:0000256" key="4">
    <source>
        <dbReference type="ARBA" id="ARBA00022807"/>
    </source>
</evidence>
<dbReference type="InterPro" id="IPR036365">
    <property type="entry name" value="PGBD-like_sf"/>
</dbReference>
<evidence type="ECO:0000313" key="7">
    <source>
        <dbReference type="EMBL" id="GAA1705437.1"/>
    </source>
</evidence>
<keyword evidence="2" id="KW-0645">Protease</keyword>
<protein>
    <submittedName>
        <fullName evidence="7">NlpC/P60 family protein</fullName>
    </submittedName>
</protein>
<dbReference type="InterPro" id="IPR038765">
    <property type="entry name" value="Papain-like_cys_pep_sf"/>
</dbReference>
<dbReference type="InterPro" id="IPR002477">
    <property type="entry name" value="Peptidoglycan-bd-like"/>
</dbReference>
<dbReference type="Pfam" id="PF01471">
    <property type="entry name" value="PG_binding_1"/>
    <property type="match status" value="1"/>
</dbReference>
<comment type="similarity">
    <text evidence="1">Belongs to the peptidase C40 family.</text>
</comment>
<dbReference type="PANTHER" id="PTHR47053:SF1">
    <property type="entry name" value="MUREIN DD-ENDOPEPTIDASE MEPH-RELATED"/>
    <property type="match status" value="1"/>
</dbReference>
<evidence type="ECO:0000256" key="2">
    <source>
        <dbReference type="ARBA" id="ARBA00022670"/>
    </source>
</evidence>
<sequence>MGVVSAMRKNFVRLLVLTATLGAMAAPVAAVAAPTPITISSPSCPSVLKQGEKDGCVTDLQTRLNRYYALLGVDGDFGSDTLAAVKTYQSAQGLSVDGEVGPATKQSLLRTMATPPPGLATGGGASTIVQHATAIKNGAAEHGWRGGQITYAWGGGHGGSAKPSAGTCDGYTGFISPCPAEVTIGLDCSGFSRWVYDLAFGSDVLGGGTANDQMHQLHKVSAASAVPGDLVFFGTSSNAHHVGVFVGSGKMIDALQTGTLVRTDSLQSDLIGYFHYSG</sequence>